<dbReference type="SUPFAM" id="SSF55874">
    <property type="entry name" value="ATPase domain of HSP90 chaperone/DNA topoisomerase II/histidine kinase"/>
    <property type="match status" value="1"/>
</dbReference>
<reference evidence="17 18" key="1">
    <citation type="submission" date="2017-01" db="EMBL/GenBank/DDBJ databases">
        <title>Novel large sulfur bacteria in the metagenomes of groundwater-fed chemosynthetic microbial mats in the Lake Huron basin.</title>
        <authorList>
            <person name="Sharrar A.M."/>
            <person name="Flood B.E."/>
            <person name="Bailey J.V."/>
            <person name="Jones D.S."/>
            <person name="Biddanda B."/>
            <person name="Ruberg S.A."/>
            <person name="Marcus D.N."/>
            <person name="Dick G.J."/>
        </authorList>
    </citation>
    <scope>NUCLEOTIDE SEQUENCE [LARGE SCALE GENOMIC DNA]</scope>
    <source>
        <strain evidence="17">A7</strain>
    </source>
</reference>
<dbReference type="CDD" id="cd00082">
    <property type="entry name" value="HisKA"/>
    <property type="match status" value="1"/>
</dbReference>
<dbReference type="EC" id="2.7.13.3" evidence="3"/>
<dbReference type="InterPro" id="IPR005467">
    <property type="entry name" value="His_kinase_dom"/>
</dbReference>
<feature type="coiled-coil region" evidence="13">
    <location>
        <begin position="229"/>
        <end position="256"/>
    </location>
</feature>
<keyword evidence="12 14" id="KW-0472">Membrane</keyword>
<evidence type="ECO:0000256" key="6">
    <source>
        <dbReference type="ARBA" id="ARBA00022692"/>
    </source>
</evidence>
<dbReference type="InterPro" id="IPR036097">
    <property type="entry name" value="HisK_dim/P_sf"/>
</dbReference>
<dbReference type="PROSITE" id="PS50109">
    <property type="entry name" value="HIS_KIN"/>
    <property type="match status" value="1"/>
</dbReference>
<comment type="subcellular location">
    <subcellularLocation>
        <location evidence="2">Membrane</location>
        <topology evidence="2">Multi-pass membrane protein</topology>
    </subcellularLocation>
</comment>
<dbReference type="InterPro" id="IPR003661">
    <property type="entry name" value="HisK_dim/P_dom"/>
</dbReference>
<keyword evidence="6 14" id="KW-0812">Transmembrane</keyword>
<evidence type="ECO:0000256" key="14">
    <source>
        <dbReference type="SAM" id="Phobius"/>
    </source>
</evidence>
<evidence type="ECO:0000259" key="16">
    <source>
        <dbReference type="PROSITE" id="PS50885"/>
    </source>
</evidence>
<dbReference type="GO" id="GO:0005886">
    <property type="term" value="C:plasma membrane"/>
    <property type="evidence" value="ECO:0007669"/>
    <property type="project" value="TreeGrafter"/>
</dbReference>
<dbReference type="Gene3D" id="1.10.287.130">
    <property type="match status" value="1"/>
</dbReference>
<comment type="caution">
    <text evidence="17">The sequence shown here is derived from an EMBL/GenBank/DDBJ whole genome shotgun (WGS) entry which is preliminary data.</text>
</comment>
<dbReference type="InterPro" id="IPR050428">
    <property type="entry name" value="TCS_sensor_his_kinase"/>
</dbReference>
<evidence type="ECO:0000256" key="7">
    <source>
        <dbReference type="ARBA" id="ARBA00022741"/>
    </source>
</evidence>
<evidence type="ECO:0000256" key="1">
    <source>
        <dbReference type="ARBA" id="ARBA00000085"/>
    </source>
</evidence>
<organism evidence="17 18">
    <name type="scientific">Rhodoferax ferrireducens</name>
    <dbReference type="NCBI Taxonomy" id="192843"/>
    <lineage>
        <taxon>Bacteria</taxon>
        <taxon>Pseudomonadati</taxon>
        <taxon>Pseudomonadota</taxon>
        <taxon>Betaproteobacteria</taxon>
        <taxon>Burkholderiales</taxon>
        <taxon>Comamonadaceae</taxon>
        <taxon>Rhodoferax</taxon>
    </lineage>
</organism>
<evidence type="ECO:0000256" key="12">
    <source>
        <dbReference type="ARBA" id="ARBA00023136"/>
    </source>
</evidence>
<dbReference type="InterPro" id="IPR004358">
    <property type="entry name" value="Sig_transdc_His_kin-like_C"/>
</dbReference>
<keyword evidence="10 14" id="KW-1133">Transmembrane helix</keyword>
<dbReference type="InterPro" id="IPR036890">
    <property type="entry name" value="HATPase_C_sf"/>
</dbReference>
<evidence type="ECO:0000256" key="11">
    <source>
        <dbReference type="ARBA" id="ARBA00023012"/>
    </source>
</evidence>
<gene>
    <name evidence="17" type="ORF">BWK72_09510</name>
</gene>
<accession>A0A1W9KVB0</accession>
<dbReference type="Pfam" id="PF02518">
    <property type="entry name" value="HATPase_c"/>
    <property type="match status" value="1"/>
</dbReference>
<sequence length="484" mass="53137">MTAGIWWRQSIARRLLLALLLACTALWALIYFLGFYSTHAIESGSFDRDMKGLATALVATLDEHHPPQAMAHVLSGFDNLLDSYHTQKFVVDGYMAFLVWQADGTPAGHSRHAPSGYRFQPGRNGFVDDTLGPTPLRVYAVWTTDSRYRVDITQTLASRQIQYDSVMLTPASLGLLAASLAVLWLLALLTVHLGLRPLNRLSLEMSQRRPDDLQPVATDRLDHELLPVVHNLNQTLDRLRQMLDHERNALADLAHELRTPLAIMTHQIDTVRNAQDEPARHAAAIRLQAVLQRTNRLVHQLLELGRLQATTEAHWALRQLPDLVREILATHAPQAAERSMTLSYAGPDQLQCSMPGATLELIVDNLVHNAIRQGKPGGLIEVRLSPSPNTADLPPMAPQCIELTVLDDGPGVPSSEWPRLFERFHRGSQAAGQGSGLGLAIVASAARQLGGQVHAHTGLNGTGLGVTVAWPLRPSASSADPQHR</sequence>
<comment type="catalytic activity">
    <reaction evidence="1">
        <text>ATP + protein L-histidine = ADP + protein N-phospho-L-histidine.</text>
        <dbReference type="EC" id="2.7.13.3"/>
    </reaction>
</comment>
<evidence type="ECO:0000256" key="3">
    <source>
        <dbReference type="ARBA" id="ARBA00012438"/>
    </source>
</evidence>
<evidence type="ECO:0000256" key="8">
    <source>
        <dbReference type="ARBA" id="ARBA00022777"/>
    </source>
</evidence>
<dbReference type="SMART" id="SM00388">
    <property type="entry name" value="HisKA"/>
    <property type="match status" value="1"/>
</dbReference>
<evidence type="ECO:0000313" key="17">
    <source>
        <dbReference type="EMBL" id="OQW88477.1"/>
    </source>
</evidence>
<evidence type="ECO:0000256" key="13">
    <source>
        <dbReference type="SAM" id="Coils"/>
    </source>
</evidence>
<evidence type="ECO:0000256" key="9">
    <source>
        <dbReference type="ARBA" id="ARBA00022840"/>
    </source>
</evidence>
<dbReference type="Pfam" id="PF00512">
    <property type="entry name" value="HisKA"/>
    <property type="match status" value="1"/>
</dbReference>
<name>A0A1W9KVB0_9BURK</name>
<proteinExistence type="predicted"/>
<dbReference type="Gene3D" id="3.30.565.10">
    <property type="entry name" value="Histidine kinase-like ATPase, C-terminal domain"/>
    <property type="match status" value="1"/>
</dbReference>
<dbReference type="GO" id="GO:0000155">
    <property type="term" value="F:phosphorelay sensor kinase activity"/>
    <property type="evidence" value="ECO:0007669"/>
    <property type="project" value="InterPro"/>
</dbReference>
<dbReference type="PANTHER" id="PTHR45436">
    <property type="entry name" value="SENSOR HISTIDINE KINASE YKOH"/>
    <property type="match status" value="1"/>
</dbReference>
<evidence type="ECO:0000256" key="4">
    <source>
        <dbReference type="ARBA" id="ARBA00022553"/>
    </source>
</evidence>
<keyword evidence="8" id="KW-0418">Kinase</keyword>
<evidence type="ECO:0000256" key="5">
    <source>
        <dbReference type="ARBA" id="ARBA00022679"/>
    </source>
</evidence>
<dbReference type="GO" id="GO:0005524">
    <property type="term" value="F:ATP binding"/>
    <property type="evidence" value="ECO:0007669"/>
    <property type="project" value="UniProtKB-KW"/>
</dbReference>
<keyword evidence="9" id="KW-0067">ATP-binding</keyword>
<feature type="domain" description="Histidine kinase" evidence="15">
    <location>
        <begin position="252"/>
        <end position="474"/>
    </location>
</feature>
<dbReference type="PANTHER" id="PTHR45436:SF14">
    <property type="entry name" value="SENSOR PROTEIN QSEC"/>
    <property type="match status" value="1"/>
</dbReference>
<dbReference type="AlphaFoldDB" id="A0A1W9KVB0"/>
<keyword evidence="11" id="KW-0902">Two-component regulatory system</keyword>
<dbReference type="EMBL" id="MTEI01000004">
    <property type="protein sequence ID" value="OQW88477.1"/>
    <property type="molecule type" value="Genomic_DNA"/>
</dbReference>
<protein>
    <recommendedName>
        <fullName evidence="3">histidine kinase</fullName>
        <ecNumber evidence="3">2.7.13.3</ecNumber>
    </recommendedName>
</protein>
<feature type="domain" description="HAMP" evidence="16">
    <location>
        <begin position="192"/>
        <end position="244"/>
    </location>
</feature>
<dbReference type="CDD" id="cd00075">
    <property type="entry name" value="HATPase"/>
    <property type="match status" value="1"/>
</dbReference>
<evidence type="ECO:0000313" key="18">
    <source>
        <dbReference type="Proteomes" id="UP000192505"/>
    </source>
</evidence>
<dbReference type="SMART" id="SM00387">
    <property type="entry name" value="HATPase_c"/>
    <property type="match status" value="1"/>
</dbReference>
<keyword evidence="5" id="KW-0808">Transferase</keyword>
<dbReference type="InterPro" id="IPR003594">
    <property type="entry name" value="HATPase_dom"/>
</dbReference>
<dbReference type="InterPro" id="IPR003660">
    <property type="entry name" value="HAMP_dom"/>
</dbReference>
<evidence type="ECO:0000256" key="10">
    <source>
        <dbReference type="ARBA" id="ARBA00022989"/>
    </source>
</evidence>
<evidence type="ECO:0000256" key="2">
    <source>
        <dbReference type="ARBA" id="ARBA00004141"/>
    </source>
</evidence>
<feature type="transmembrane region" description="Helical" evidence="14">
    <location>
        <begin position="173"/>
        <end position="195"/>
    </location>
</feature>
<dbReference type="PROSITE" id="PS50885">
    <property type="entry name" value="HAMP"/>
    <property type="match status" value="1"/>
</dbReference>
<keyword evidence="4" id="KW-0597">Phosphoprotein</keyword>
<keyword evidence="7" id="KW-0547">Nucleotide-binding</keyword>
<dbReference type="Proteomes" id="UP000192505">
    <property type="component" value="Unassembled WGS sequence"/>
</dbReference>
<dbReference type="SUPFAM" id="SSF47384">
    <property type="entry name" value="Homodimeric domain of signal transducing histidine kinase"/>
    <property type="match status" value="1"/>
</dbReference>
<evidence type="ECO:0000259" key="15">
    <source>
        <dbReference type="PROSITE" id="PS50109"/>
    </source>
</evidence>
<keyword evidence="13" id="KW-0175">Coiled coil</keyword>
<dbReference type="PRINTS" id="PR00344">
    <property type="entry name" value="BCTRLSENSOR"/>
</dbReference>